<evidence type="ECO:0000313" key="6">
    <source>
        <dbReference type="Proteomes" id="UP000887560"/>
    </source>
</evidence>
<dbReference type="InterPro" id="IPR019142">
    <property type="entry name" value="Dymeclin"/>
</dbReference>
<dbReference type="AlphaFoldDB" id="A0A915PCH8"/>
<evidence type="ECO:0000256" key="3">
    <source>
        <dbReference type="ARBA" id="ARBA00022707"/>
    </source>
</evidence>
<feature type="compositionally biased region" description="Acidic residues" evidence="5">
    <location>
        <begin position="149"/>
        <end position="163"/>
    </location>
</feature>
<dbReference type="PANTHER" id="PTHR12895:SF9">
    <property type="entry name" value="DYMECLIN"/>
    <property type="match status" value="1"/>
</dbReference>
<organism evidence="6 7">
    <name type="scientific">Meloidogyne floridensis</name>
    <dbReference type="NCBI Taxonomy" id="298350"/>
    <lineage>
        <taxon>Eukaryota</taxon>
        <taxon>Metazoa</taxon>
        <taxon>Ecdysozoa</taxon>
        <taxon>Nematoda</taxon>
        <taxon>Chromadorea</taxon>
        <taxon>Rhabditida</taxon>
        <taxon>Tylenchina</taxon>
        <taxon>Tylenchomorpha</taxon>
        <taxon>Tylenchoidea</taxon>
        <taxon>Meloidogynidae</taxon>
        <taxon>Meloidogyninae</taxon>
        <taxon>Meloidogyne</taxon>
    </lineage>
</organism>
<comment type="similarity">
    <text evidence="1">Belongs to the dymeclin family.</text>
</comment>
<keyword evidence="6" id="KW-1185">Reference proteome</keyword>
<dbReference type="WBParaSite" id="scf7180000424170.g12506">
    <property type="protein sequence ID" value="scf7180000424170.g12506"/>
    <property type="gene ID" value="scf7180000424170.g12506"/>
</dbReference>
<dbReference type="GO" id="GO:0005794">
    <property type="term" value="C:Golgi apparatus"/>
    <property type="evidence" value="ECO:0007669"/>
    <property type="project" value="TreeGrafter"/>
</dbReference>
<dbReference type="GO" id="GO:0007030">
    <property type="term" value="P:Golgi organization"/>
    <property type="evidence" value="ECO:0007669"/>
    <property type="project" value="TreeGrafter"/>
</dbReference>
<keyword evidence="3" id="KW-0519">Myristate</keyword>
<feature type="region of interest" description="Disordered" evidence="5">
    <location>
        <begin position="422"/>
        <end position="448"/>
    </location>
</feature>
<evidence type="ECO:0000256" key="4">
    <source>
        <dbReference type="ARBA" id="ARBA00023288"/>
    </source>
</evidence>
<dbReference type="Proteomes" id="UP000887560">
    <property type="component" value="Unplaced"/>
</dbReference>
<evidence type="ECO:0000256" key="1">
    <source>
        <dbReference type="ARBA" id="ARBA00010603"/>
    </source>
</evidence>
<dbReference type="Pfam" id="PF09742">
    <property type="entry name" value="Dymeclin"/>
    <property type="match status" value="1"/>
</dbReference>
<dbReference type="PANTHER" id="PTHR12895">
    <property type="entry name" value="DYMECLIN"/>
    <property type="match status" value="1"/>
</dbReference>
<protein>
    <recommendedName>
        <fullName evidence="2">Dymeclin</fullName>
    </recommendedName>
</protein>
<accession>A0A915PCH8</accession>
<name>A0A915PCH8_9BILA</name>
<feature type="region of interest" description="Disordered" evidence="5">
    <location>
        <begin position="145"/>
        <end position="171"/>
    </location>
</feature>
<proteinExistence type="inferred from homology"/>
<keyword evidence="4" id="KW-0449">Lipoprotein</keyword>
<evidence type="ECO:0000313" key="7">
    <source>
        <dbReference type="WBParaSite" id="scf7180000424170.g12506"/>
    </source>
</evidence>
<evidence type="ECO:0000256" key="2">
    <source>
        <dbReference type="ARBA" id="ARBA00015736"/>
    </source>
</evidence>
<sequence>MGAVISNENVGEISLQNELLQRLAGRIPLNSNDPYWNKLFSFNFNLDQQSRKIQSNFLENINPILEQLMHNTRETGNIATLIKTFNRRCGELEASAKCENKIFIWQASNALLIIRYISVFLAQRLSPTEFTNIFGNRGSLYETKKSENNEIDDDDEENLDENTSDSKEGSGHHFESAAEHFLVNLLRILTRIQVNKITIQLHAETLRVLLALLSTELYEDGVHERSVFLRILMLKVRSQSGDIVRVLLENFLQHHIEPLDLSAAEQSGNGVTDTNSSSFVISLWSTLQRTLSFGGGIQEEELDRFPTQSLSSLSLTLLLALIYYPAYGGQQNSYKQMLCIFQNAQEVSSLANLEASFKLDFTQLYNRLCQTVYSERPPLLLLYLLIHNNVGFRNFVHSRVNLEQLVLPVIRVLFDGMCTTTGSTPSSPANKVRGRSQSLQNGGRPQKSTISKTYTLKTSKIHTHQIYLALIVLLMLSEDDFFKKVIHEMTLKNVDWYQSDRAPIAEITLGGLIILVFTKTIQINTIRLRDRYFHVNSLATLANLSSCFKQLTPFVCQKLIGLLETMTKRHAKLIRAMRENAERDPVRKVSKNDDDLDLEELQDGNDDLHSDITALEEGIRTLLEIINACLCRNLRNNPNLIYTVLYKRELFEHYHQHPMFQDLVWNIYAVINHFTARVEAIISANSGNGSPTFGGGNAASANAIANNASVSDILEAIKKTAIEWPTDRLKKFPDLRFKYIEDDNTVDFFVPYIWRLIYESAGIYFDPVAIQLFKATD</sequence>
<evidence type="ECO:0000256" key="5">
    <source>
        <dbReference type="SAM" id="MobiDB-lite"/>
    </source>
</evidence>
<reference evidence="7" key="1">
    <citation type="submission" date="2022-11" db="UniProtKB">
        <authorList>
            <consortium name="WormBaseParasite"/>
        </authorList>
    </citation>
    <scope>IDENTIFICATION</scope>
</reference>